<dbReference type="PANTHER" id="PTHR30069">
    <property type="entry name" value="TONB-DEPENDENT OUTER MEMBRANE RECEPTOR"/>
    <property type="match status" value="1"/>
</dbReference>
<name>A0ABV7GXJ6_9BURK</name>
<keyword evidence="5 10" id="KW-0812">Transmembrane</keyword>
<keyword evidence="3 10" id="KW-0813">Transport</keyword>
<evidence type="ECO:0000313" key="15">
    <source>
        <dbReference type="Proteomes" id="UP001595556"/>
    </source>
</evidence>
<feature type="domain" description="TonB-dependent receptor plug" evidence="13">
    <location>
        <begin position="12"/>
        <end position="114"/>
    </location>
</feature>
<dbReference type="Pfam" id="PF07715">
    <property type="entry name" value="Plug"/>
    <property type="match status" value="1"/>
</dbReference>
<dbReference type="PANTHER" id="PTHR30069:SF40">
    <property type="entry name" value="TONB-DEPENDENT RECEPTOR NMB0964-RELATED"/>
    <property type="match status" value="1"/>
</dbReference>
<evidence type="ECO:0000256" key="6">
    <source>
        <dbReference type="ARBA" id="ARBA00023077"/>
    </source>
</evidence>
<dbReference type="Proteomes" id="UP001595556">
    <property type="component" value="Unassembled WGS sequence"/>
</dbReference>
<dbReference type="EMBL" id="JBHRTI010000003">
    <property type="protein sequence ID" value="MFC3146384.1"/>
    <property type="molecule type" value="Genomic_DNA"/>
</dbReference>
<accession>A0ABV7GXJ6</accession>
<comment type="similarity">
    <text evidence="2 10 11">Belongs to the TonB-dependent receptor family.</text>
</comment>
<reference evidence="15" key="1">
    <citation type="journal article" date="2019" name="Int. J. Syst. Evol. Microbiol.">
        <title>The Global Catalogue of Microorganisms (GCM) 10K type strain sequencing project: providing services to taxonomists for standard genome sequencing and annotation.</title>
        <authorList>
            <consortium name="The Broad Institute Genomics Platform"/>
            <consortium name="The Broad Institute Genome Sequencing Center for Infectious Disease"/>
            <person name="Wu L."/>
            <person name="Ma J."/>
        </authorList>
    </citation>
    <scope>NUCLEOTIDE SEQUENCE [LARGE SCALE GENOMIC DNA]</scope>
    <source>
        <strain evidence="15">KCTC 52168</strain>
    </source>
</reference>
<comment type="subcellular location">
    <subcellularLocation>
        <location evidence="1 10">Cell outer membrane</location>
        <topology evidence="1 10">Multi-pass membrane protein</topology>
    </subcellularLocation>
</comment>
<dbReference type="Gene3D" id="2.40.170.20">
    <property type="entry name" value="TonB-dependent receptor, beta-barrel domain"/>
    <property type="match status" value="1"/>
</dbReference>
<dbReference type="InterPro" id="IPR039426">
    <property type="entry name" value="TonB-dep_rcpt-like"/>
</dbReference>
<gene>
    <name evidence="14" type="ORF">ACFOEN_01865</name>
</gene>
<evidence type="ECO:0000256" key="4">
    <source>
        <dbReference type="ARBA" id="ARBA00022452"/>
    </source>
</evidence>
<dbReference type="InterPro" id="IPR036942">
    <property type="entry name" value="Beta-barrel_TonB_sf"/>
</dbReference>
<evidence type="ECO:0000256" key="11">
    <source>
        <dbReference type="RuleBase" id="RU003357"/>
    </source>
</evidence>
<dbReference type="PROSITE" id="PS52016">
    <property type="entry name" value="TONB_DEPENDENT_REC_3"/>
    <property type="match status" value="1"/>
</dbReference>
<dbReference type="InterPro" id="IPR000531">
    <property type="entry name" value="Beta-barrel_TonB"/>
</dbReference>
<keyword evidence="9 10" id="KW-0998">Cell outer membrane</keyword>
<dbReference type="Gene3D" id="2.170.130.10">
    <property type="entry name" value="TonB-dependent receptor, plug domain"/>
    <property type="match status" value="1"/>
</dbReference>
<keyword evidence="7 10" id="KW-0472">Membrane</keyword>
<evidence type="ECO:0000256" key="2">
    <source>
        <dbReference type="ARBA" id="ARBA00009810"/>
    </source>
</evidence>
<keyword evidence="4 10" id="KW-1134">Transmembrane beta strand</keyword>
<evidence type="ECO:0000256" key="3">
    <source>
        <dbReference type="ARBA" id="ARBA00022448"/>
    </source>
</evidence>
<evidence type="ECO:0000256" key="8">
    <source>
        <dbReference type="ARBA" id="ARBA00023170"/>
    </source>
</evidence>
<protein>
    <submittedName>
        <fullName evidence="14">TonB-dependent receptor</fullName>
    </submittedName>
</protein>
<evidence type="ECO:0000256" key="10">
    <source>
        <dbReference type="PROSITE-ProRule" id="PRU01360"/>
    </source>
</evidence>
<evidence type="ECO:0000256" key="1">
    <source>
        <dbReference type="ARBA" id="ARBA00004571"/>
    </source>
</evidence>
<keyword evidence="6 11" id="KW-0798">TonB box</keyword>
<dbReference type="InterPro" id="IPR012910">
    <property type="entry name" value="Plug_dom"/>
</dbReference>
<keyword evidence="15" id="KW-1185">Reference proteome</keyword>
<sequence length="638" mass="68484">MTATPVARSADQLSQPATVITRSELQGLNAVNLGDTLSALPGVTSSGFAPGAGRPIIRGQDGPRLQMLENGLGIADVSVLSPDHRVATETLNATQVEVLRGPATLLYGSGAIGGLVNVVNRRIPLTVPAALGGELQLRAASGTGERSGALEGNGGADRFAWHVDALKARTDDYAFPGLSVKNDPASFSGRLPNSDTDNREYGLGASFVADRWLVGASVQDERSTYGVPAEEAFLDMKQRRADLLARYTGSGWLESATFRLARTNYEHSEIELPTREVAVTFKTDATEGRAEFKHAPLAGWRGTLVLQAQRRDFSALSPTGDVEIVEPVKTQADALALVEERDFGAFALDLGLRTEREEHRPTLASTSNRARSFNLMSVSAGGLWRFAPGFNAGLTLSSNERAPTPSELYTNGPHEATATFEVGDASLRKERSRAIDLTLRKTDGPVRGSVSLFQQRFSNYVFGQFIDGNGDGVADRVDEAGTVDPAGEFVFLQYVQTSARFRGAEFELLADTPLAGLTARIFGDTVRATLADGSPVPRIAPQRLGVGLRYAAGPVKLGGNLTRVSAQNRVSLLETPTEGYTRLDLDASWRIRAMGVDTELFALVRNATNEAYRLHTSILKDEAPQPGRSVVLGLRSRF</sequence>
<feature type="domain" description="TonB-dependent receptor-like beta-barrel" evidence="12">
    <location>
        <begin position="176"/>
        <end position="596"/>
    </location>
</feature>
<proteinExistence type="inferred from homology"/>
<comment type="caution">
    <text evidence="14">The sequence shown here is derived from an EMBL/GenBank/DDBJ whole genome shotgun (WGS) entry which is preliminary data.</text>
</comment>
<evidence type="ECO:0000259" key="12">
    <source>
        <dbReference type="Pfam" id="PF00593"/>
    </source>
</evidence>
<evidence type="ECO:0000313" key="14">
    <source>
        <dbReference type="EMBL" id="MFC3146384.1"/>
    </source>
</evidence>
<dbReference type="RefSeq" id="WP_377300656.1">
    <property type="nucleotide sequence ID" value="NZ_CP180191.1"/>
</dbReference>
<evidence type="ECO:0000259" key="13">
    <source>
        <dbReference type="Pfam" id="PF07715"/>
    </source>
</evidence>
<keyword evidence="8 14" id="KW-0675">Receptor</keyword>
<dbReference type="InterPro" id="IPR037066">
    <property type="entry name" value="Plug_dom_sf"/>
</dbReference>
<evidence type="ECO:0000256" key="5">
    <source>
        <dbReference type="ARBA" id="ARBA00022692"/>
    </source>
</evidence>
<dbReference type="SUPFAM" id="SSF56935">
    <property type="entry name" value="Porins"/>
    <property type="match status" value="1"/>
</dbReference>
<organism evidence="14 15">
    <name type="scientific">Piscinibacterium candidicorallinum</name>
    <dbReference type="NCBI Taxonomy" id="1793872"/>
    <lineage>
        <taxon>Bacteria</taxon>
        <taxon>Pseudomonadati</taxon>
        <taxon>Pseudomonadota</taxon>
        <taxon>Betaproteobacteria</taxon>
        <taxon>Burkholderiales</taxon>
        <taxon>Piscinibacterium</taxon>
    </lineage>
</organism>
<dbReference type="Pfam" id="PF00593">
    <property type="entry name" value="TonB_dep_Rec_b-barrel"/>
    <property type="match status" value="1"/>
</dbReference>
<evidence type="ECO:0000256" key="7">
    <source>
        <dbReference type="ARBA" id="ARBA00023136"/>
    </source>
</evidence>
<evidence type="ECO:0000256" key="9">
    <source>
        <dbReference type="ARBA" id="ARBA00023237"/>
    </source>
</evidence>